<organism evidence="1 2">
    <name type="scientific">Paramarasmius palmivorus</name>
    <dbReference type="NCBI Taxonomy" id="297713"/>
    <lineage>
        <taxon>Eukaryota</taxon>
        <taxon>Fungi</taxon>
        <taxon>Dikarya</taxon>
        <taxon>Basidiomycota</taxon>
        <taxon>Agaricomycotina</taxon>
        <taxon>Agaricomycetes</taxon>
        <taxon>Agaricomycetidae</taxon>
        <taxon>Agaricales</taxon>
        <taxon>Marasmiineae</taxon>
        <taxon>Marasmiaceae</taxon>
        <taxon>Paramarasmius</taxon>
    </lineage>
</organism>
<name>A0AAW0CIP1_9AGAR</name>
<protein>
    <recommendedName>
        <fullName evidence="3">F-box domain-containing protein</fullName>
    </recommendedName>
</protein>
<evidence type="ECO:0000313" key="2">
    <source>
        <dbReference type="Proteomes" id="UP001383192"/>
    </source>
</evidence>
<keyword evidence="2" id="KW-1185">Reference proteome</keyword>
<evidence type="ECO:0008006" key="3">
    <source>
        <dbReference type="Google" id="ProtNLM"/>
    </source>
</evidence>
<dbReference type="SUPFAM" id="SSF52047">
    <property type="entry name" value="RNI-like"/>
    <property type="match status" value="1"/>
</dbReference>
<sequence>MPILPPELTDCIIEHLAFDSWSISSNEDNLQLCGPGAPILACSLVARSWVATSRKYMLPNGFYAPRSADRFERLKEIFSSPHCTLHLTRVRQLILDGRCQHSSDSFGLHQFMRWCGTSLPGPGGITIRPVETLFGSVESVQFLDIVLGETYGSWNKHLPLDALHFLCDDLPKVKSFHLNGCRFSTAVIYSKFIESPFFQKLDFLDAKHVEGADSQNHNLNLTYESESISPLSSIPALQHISLGSPELLKGFPLLANLQTAELSFTAQPYKSVGTIVNEVDYLLRGSQELRVLRFKLPLNLTWQWDVRRQEHPDVEIDPGAFDLGNWPQLQELHLDVHPDLIIPILSLETPHPSLSAISIAELKHGKVDLGELDRVLSTSFPQLRSLSFKMVVGVRFSQLYSFGANDESRGKSERVRKEVEGCMPWCAGRGSLNVTFEHVWDPSLPA</sequence>
<proteinExistence type="predicted"/>
<accession>A0AAW0CIP1</accession>
<comment type="caution">
    <text evidence="1">The sequence shown here is derived from an EMBL/GenBank/DDBJ whole genome shotgun (WGS) entry which is preliminary data.</text>
</comment>
<evidence type="ECO:0000313" key="1">
    <source>
        <dbReference type="EMBL" id="KAK7038782.1"/>
    </source>
</evidence>
<reference evidence="1 2" key="1">
    <citation type="submission" date="2024-01" db="EMBL/GenBank/DDBJ databases">
        <title>A draft genome for a cacao thread blight-causing isolate of Paramarasmius palmivorus.</title>
        <authorList>
            <person name="Baruah I.K."/>
            <person name="Bukari Y."/>
            <person name="Amoako-Attah I."/>
            <person name="Meinhardt L.W."/>
            <person name="Bailey B.A."/>
            <person name="Cohen S.P."/>
        </authorList>
    </citation>
    <scope>NUCLEOTIDE SEQUENCE [LARGE SCALE GENOMIC DNA]</scope>
    <source>
        <strain evidence="1 2">GH-12</strain>
    </source>
</reference>
<dbReference type="Proteomes" id="UP001383192">
    <property type="component" value="Unassembled WGS sequence"/>
</dbReference>
<gene>
    <name evidence="1" type="ORF">VNI00_010668</name>
</gene>
<dbReference type="AlphaFoldDB" id="A0AAW0CIP1"/>
<dbReference type="EMBL" id="JAYKXP010000043">
    <property type="protein sequence ID" value="KAK7038782.1"/>
    <property type="molecule type" value="Genomic_DNA"/>
</dbReference>